<name>A0ABU8VSU1_9BURK</name>
<dbReference type="Proteomes" id="UP001365846">
    <property type="component" value="Unassembled WGS sequence"/>
</dbReference>
<sequence length="149" mass="16059">MSDAILAAIDEVVLKIDDPLQRLSTGCLLYMHIGVDLPNWGAFVMRTGFRSQAVGKLVDVYMPRDLESARKAGELDYSSRRAARDLMFASVNQAVLTVIAGDAPREHLRQILALGLRGVGATPALAKAMSQLELPAVQLPDLGLDCAGR</sequence>
<protein>
    <submittedName>
        <fullName evidence="1">Uncharacterized protein</fullName>
    </submittedName>
</protein>
<dbReference type="RefSeq" id="WP_340361304.1">
    <property type="nucleotide sequence ID" value="NZ_JBBKZU010000031.1"/>
</dbReference>
<evidence type="ECO:0000313" key="2">
    <source>
        <dbReference type="Proteomes" id="UP001365846"/>
    </source>
</evidence>
<reference evidence="1 2" key="1">
    <citation type="submission" date="2024-03" db="EMBL/GenBank/DDBJ databases">
        <title>Novel species of the genus Variovorax.</title>
        <authorList>
            <person name="Liu Q."/>
            <person name="Xin Y.-H."/>
        </authorList>
    </citation>
    <scope>NUCLEOTIDE SEQUENCE [LARGE SCALE GENOMIC DNA]</scope>
    <source>
        <strain evidence="1 2">KACC 18899</strain>
    </source>
</reference>
<dbReference type="Gene3D" id="1.10.357.10">
    <property type="entry name" value="Tetracycline Repressor, domain 2"/>
    <property type="match status" value="1"/>
</dbReference>
<keyword evidence="2" id="KW-1185">Reference proteome</keyword>
<comment type="caution">
    <text evidence="1">The sequence shown here is derived from an EMBL/GenBank/DDBJ whole genome shotgun (WGS) entry which is preliminary data.</text>
</comment>
<dbReference type="EMBL" id="JBBKZU010000031">
    <property type="protein sequence ID" value="MEJ8816110.1"/>
    <property type="molecule type" value="Genomic_DNA"/>
</dbReference>
<accession>A0ABU8VSU1</accession>
<evidence type="ECO:0000313" key="1">
    <source>
        <dbReference type="EMBL" id="MEJ8816110.1"/>
    </source>
</evidence>
<gene>
    <name evidence="1" type="ORF">WKW77_34020</name>
</gene>
<organism evidence="1 2">
    <name type="scientific">Variovorax ureilyticus</name>
    <dbReference type="NCBI Taxonomy" id="1836198"/>
    <lineage>
        <taxon>Bacteria</taxon>
        <taxon>Pseudomonadati</taxon>
        <taxon>Pseudomonadota</taxon>
        <taxon>Betaproteobacteria</taxon>
        <taxon>Burkholderiales</taxon>
        <taxon>Comamonadaceae</taxon>
        <taxon>Variovorax</taxon>
    </lineage>
</organism>
<proteinExistence type="predicted"/>